<dbReference type="Proteomes" id="UP000295361">
    <property type="component" value="Unassembled WGS sequence"/>
</dbReference>
<evidence type="ECO:0000313" key="1">
    <source>
        <dbReference type="EMBL" id="TDP61420.1"/>
    </source>
</evidence>
<dbReference type="InParanoid" id="A0A4R6QGG4"/>
<proteinExistence type="predicted"/>
<dbReference type="RefSeq" id="WP_133703732.1">
    <property type="nucleotide sequence ID" value="NZ_SNXS01000013.1"/>
</dbReference>
<name>A0A4R6QGG4_9BURK</name>
<dbReference type="OrthoDB" id="8702505at2"/>
<protein>
    <submittedName>
        <fullName evidence="1">Uncharacterized protein</fullName>
    </submittedName>
</protein>
<dbReference type="EMBL" id="SNXS01000013">
    <property type="protein sequence ID" value="TDP61420.1"/>
    <property type="molecule type" value="Genomic_DNA"/>
</dbReference>
<dbReference type="AlphaFoldDB" id="A0A4R6QGG4"/>
<comment type="caution">
    <text evidence="1">The sequence shown here is derived from an EMBL/GenBank/DDBJ whole genome shotgun (WGS) entry which is preliminary data.</text>
</comment>
<accession>A0A4R6QGG4</accession>
<keyword evidence="2" id="KW-1185">Reference proteome</keyword>
<sequence>MSPSKLFSEVLANAISEVKRRQVPVFTFALYHDHESKAVSVCVDTEENSGKVVRSIVLYLGPKLVFQTSEIEDTTVYGMSFALQLATIVGAMLVSERIWKLIE</sequence>
<gene>
    <name evidence="1" type="ORF">DES47_113103</name>
</gene>
<organism evidence="1 2">
    <name type="scientific">Roseateles toxinivorans</name>
    <dbReference type="NCBI Taxonomy" id="270368"/>
    <lineage>
        <taxon>Bacteria</taxon>
        <taxon>Pseudomonadati</taxon>
        <taxon>Pseudomonadota</taxon>
        <taxon>Betaproteobacteria</taxon>
        <taxon>Burkholderiales</taxon>
        <taxon>Sphaerotilaceae</taxon>
        <taxon>Roseateles</taxon>
    </lineage>
</organism>
<reference evidence="1 2" key="1">
    <citation type="submission" date="2019-03" db="EMBL/GenBank/DDBJ databases">
        <title>Genomic Encyclopedia of Type Strains, Phase IV (KMG-IV): sequencing the most valuable type-strain genomes for metagenomic binning, comparative biology and taxonomic classification.</title>
        <authorList>
            <person name="Goeker M."/>
        </authorList>
    </citation>
    <scope>NUCLEOTIDE SEQUENCE [LARGE SCALE GENOMIC DNA]</scope>
    <source>
        <strain evidence="1 2">DSM 16998</strain>
    </source>
</reference>
<evidence type="ECO:0000313" key="2">
    <source>
        <dbReference type="Proteomes" id="UP000295361"/>
    </source>
</evidence>